<sequence>MIAATVVDELGNPIQLTDEHGNPVKLTDEHGNPVHIAGVATTKQPPTLGDIISSDTVPGTGHLSSTARSEDAMKGGIRETGHHGEVAGDQWVHKKEEHDETSSASSSGSSEDDGQGGRRKKKKGLKQKIKEKLTGGKHKEEHGYTVDVHTTTTGPAGGQYQEQEKKRMVELCGLAGVVMSYSNTSPCSVLVRARMAMDECWHGDGGQFKRRTHLSSPCPWNFYIH</sequence>
<evidence type="ECO:0000313" key="2">
    <source>
        <dbReference type="Proteomes" id="UP000309997"/>
    </source>
</evidence>
<dbReference type="EMBL" id="RCHU02000009">
    <property type="protein sequence ID" value="KAL3580676.1"/>
    <property type="molecule type" value="Genomic_DNA"/>
</dbReference>
<dbReference type="Proteomes" id="UP000309997">
    <property type="component" value="Unassembled WGS sequence"/>
</dbReference>
<accession>A0ACC4BQJ0</accession>
<organism evidence="1 2">
    <name type="scientific">Populus alba</name>
    <name type="common">White poplar</name>
    <dbReference type="NCBI Taxonomy" id="43335"/>
    <lineage>
        <taxon>Eukaryota</taxon>
        <taxon>Viridiplantae</taxon>
        <taxon>Streptophyta</taxon>
        <taxon>Embryophyta</taxon>
        <taxon>Tracheophyta</taxon>
        <taxon>Spermatophyta</taxon>
        <taxon>Magnoliopsida</taxon>
        <taxon>eudicotyledons</taxon>
        <taxon>Gunneridae</taxon>
        <taxon>Pentapetalae</taxon>
        <taxon>rosids</taxon>
        <taxon>fabids</taxon>
        <taxon>Malpighiales</taxon>
        <taxon>Salicaceae</taxon>
        <taxon>Saliceae</taxon>
        <taxon>Populus</taxon>
    </lineage>
</organism>
<evidence type="ECO:0000313" key="1">
    <source>
        <dbReference type="EMBL" id="KAL3580676.1"/>
    </source>
</evidence>
<gene>
    <name evidence="1" type="ORF">D5086_018511</name>
</gene>
<name>A0ACC4BQJ0_POPAL</name>
<reference evidence="1 2" key="1">
    <citation type="journal article" date="2024" name="Plant Biotechnol. J.">
        <title>Genome and CRISPR/Cas9 system of a widespread forest tree (Populus alba) in the world.</title>
        <authorList>
            <person name="Liu Y.J."/>
            <person name="Jiang P.F."/>
            <person name="Han X.M."/>
            <person name="Li X.Y."/>
            <person name="Wang H.M."/>
            <person name="Wang Y.J."/>
            <person name="Wang X.X."/>
            <person name="Zeng Q.Y."/>
        </authorList>
    </citation>
    <scope>NUCLEOTIDE SEQUENCE [LARGE SCALE GENOMIC DNA]</scope>
    <source>
        <strain evidence="2">cv. PAL-ZL1</strain>
    </source>
</reference>
<protein>
    <submittedName>
        <fullName evidence="1">Uncharacterized protein</fullName>
    </submittedName>
</protein>
<comment type="caution">
    <text evidence="1">The sequence shown here is derived from an EMBL/GenBank/DDBJ whole genome shotgun (WGS) entry which is preliminary data.</text>
</comment>
<keyword evidence="2" id="KW-1185">Reference proteome</keyword>
<proteinExistence type="predicted"/>